<dbReference type="EMBL" id="CP109071">
    <property type="protein sequence ID" value="WSA31828.1"/>
    <property type="molecule type" value="Genomic_DNA"/>
</dbReference>
<gene>
    <name evidence="1" type="ORF">OIE14_27505</name>
</gene>
<protein>
    <submittedName>
        <fullName evidence="1">Uncharacterized protein</fullName>
    </submittedName>
</protein>
<sequence length="41" mass="4078">MAVVHADPADGEHVEHAAPFVPAGVGVPTGSILSLIGNSAW</sequence>
<dbReference type="RefSeq" id="WP_281186144.1">
    <property type="nucleotide sequence ID" value="NZ_CP109071.1"/>
</dbReference>
<evidence type="ECO:0000313" key="1">
    <source>
        <dbReference type="EMBL" id="WSA31828.1"/>
    </source>
</evidence>
<name>A0ABZ1EDJ2_9ACTN</name>
<evidence type="ECO:0000313" key="2">
    <source>
        <dbReference type="Proteomes" id="UP001334804"/>
    </source>
</evidence>
<accession>A0ABZ1EDJ2</accession>
<keyword evidence="2" id="KW-1185">Reference proteome</keyword>
<organism evidence="1 2">
    <name type="scientific">Micromonospora peucetia</name>
    <dbReference type="NCBI Taxonomy" id="47871"/>
    <lineage>
        <taxon>Bacteria</taxon>
        <taxon>Bacillati</taxon>
        <taxon>Actinomycetota</taxon>
        <taxon>Actinomycetes</taxon>
        <taxon>Micromonosporales</taxon>
        <taxon>Micromonosporaceae</taxon>
        <taxon>Micromonospora</taxon>
    </lineage>
</organism>
<reference evidence="1 2" key="1">
    <citation type="submission" date="2022-10" db="EMBL/GenBank/DDBJ databases">
        <title>The complete genomes of actinobacterial strains from the NBC collection.</title>
        <authorList>
            <person name="Joergensen T.S."/>
            <person name="Alvarez Arevalo M."/>
            <person name="Sterndorff E.B."/>
            <person name="Faurdal D."/>
            <person name="Vuksanovic O."/>
            <person name="Mourched A.-S."/>
            <person name="Charusanti P."/>
            <person name="Shaw S."/>
            <person name="Blin K."/>
            <person name="Weber T."/>
        </authorList>
    </citation>
    <scope>NUCLEOTIDE SEQUENCE [LARGE SCALE GENOMIC DNA]</scope>
    <source>
        <strain evidence="1 2">NBC 01809</strain>
    </source>
</reference>
<proteinExistence type="predicted"/>
<dbReference type="Proteomes" id="UP001334804">
    <property type="component" value="Chromosome"/>
</dbReference>